<dbReference type="Proteomes" id="UP000605568">
    <property type="component" value="Unassembled WGS sequence"/>
</dbReference>
<proteinExistence type="inferred from homology"/>
<dbReference type="EMBL" id="BNAR01000029">
    <property type="protein sequence ID" value="GHH62790.1"/>
    <property type="molecule type" value="Genomic_DNA"/>
</dbReference>
<evidence type="ECO:0000313" key="5">
    <source>
        <dbReference type="EMBL" id="GHH62790.1"/>
    </source>
</evidence>
<sequence>MLRSSIQLSDLAFDVLWKQEGLGQYHPALSVDSPGETEDERVLIERDVIGELRRVGLDHPDVRGTLHLIAKAEHDYSAWIAATPDETRPVVVAANSQYGVLALHDNGFVQLHPIRPENAPEVLAMQLPDVPAGRGASINVHETEIKLHQPGKASPSISLRQLLAQPRKGTAKLYAARRNGEGRQRAKTFLTTIDFEDGRWLVVKYTDRNHQTWVHATPASRQIITDWLKRLTADGFTAA</sequence>
<keyword evidence="4" id="KW-0143">Chaperone</keyword>
<evidence type="ECO:0000256" key="1">
    <source>
        <dbReference type="ARBA" id="ARBA00004496"/>
    </source>
</evidence>
<dbReference type="RefSeq" id="WP_191305665.1">
    <property type="nucleotide sequence ID" value="NZ_BNAR01000029.1"/>
</dbReference>
<keyword evidence="3" id="KW-0963">Cytoplasm</keyword>
<comment type="similarity">
    <text evidence="2">Belongs to the EspG family.</text>
</comment>
<evidence type="ECO:0000256" key="3">
    <source>
        <dbReference type="ARBA" id="ARBA00022490"/>
    </source>
</evidence>
<comment type="subcellular location">
    <subcellularLocation>
        <location evidence="1">Cytoplasm</location>
    </subcellularLocation>
</comment>
<reference evidence="6" key="1">
    <citation type="journal article" date="2019" name="Int. J. Syst. Evol. Microbiol.">
        <title>The Global Catalogue of Microorganisms (GCM) 10K type strain sequencing project: providing services to taxonomists for standard genome sequencing and annotation.</title>
        <authorList>
            <consortium name="The Broad Institute Genomics Platform"/>
            <consortium name="The Broad Institute Genome Sequencing Center for Infectious Disease"/>
            <person name="Wu L."/>
            <person name="Ma J."/>
        </authorList>
    </citation>
    <scope>NUCLEOTIDE SEQUENCE [LARGE SCALE GENOMIC DNA]</scope>
    <source>
        <strain evidence="6">CGMCC 4.7367</strain>
    </source>
</reference>
<protein>
    <submittedName>
        <fullName evidence="5">ESX secretion-associated protein EspG</fullName>
    </submittedName>
</protein>
<evidence type="ECO:0000256" key="4">
    <source>
        <dbReference type="ARBA" id="ARBA00023186"/>
    </source>
</evidence>
<dbReference type="Pfam" id="PF14011">
    <property type="entry name" value="ESX-1_EspG"/>
    <property type="match status" value="1"/>
</dbReference>
<dbReference type="InterPro" id="IPR025734">
    <property type="entry name" value="EspG"/>
</dbReference>
<organism evidence="5 6">
    <name type="scientific">Lentzea cavernae</name>
    <dbReference type="NCBI Taxonomy" id="2020703"/>
    <lineage>
        <taxon>Bacteria</taxon>
        <taxon>Bacillati</taxon>
        <taxon>Actinomycetota</taxon>
        <taxon>Actinomycetes</taxon>
        <taxon>Pseudonocardiales</taxon>
        <taxon>Pseudonocardiaceae</taxon>
        <taxon>Lentzea</taxon>
    </lineage>
</organism>
<gene>
    <name evidence="5" type="ORF">GCM10017774_91140</name>
</gene>
<name>A0ABQ3MWG3_9PSEU</name>
<accession>A0ABQ3MWG3</accession>
<keyword evidence="6" id="KW-1185">Reference proteome</keyword>
<evidence type="ECO:0000313" key="6">
    <source>
        <dbReference type="Proteomes" id="UP000605568"/>
    </source>
</evidence>
<comment type="caution">
    <text evidence="5">The sequence shown here is derived from an EMBL/GenBank/DDBJ whole genome shotgun (WGS) entry which is preliminary data.</text>
</comment>
<evidence type="ECO:0000256" key="2">
    <source>
        <dbReference type="ARBA" id="ARBA00006411"/>
    </source>
</evidence>